<evidence type="ECO:0000313" key="2">
    <source>
        <dbReference type="EMBL" id="WSC15345.1"/>
    </source>
</evidence>
<dbReference type="Pfam" id="PF14085">
    <property type="entry name" value="DUF4265"/>
    <property type="match status" value="1"/>
</dbReference>
<feature type="region of interest" description="Disordered" evidence="1">
    <location>
        <begin position="1"/>
        <end position="21"/>
    </location>
</feature>
<sequence length="168" mass="17915">MLREEAVVPASEDGTNRSSFAGIPLKVESQHGATADEVVAVTPVSDGHYLVCLSPGFFRGIAAGDVIAYDERSKSAKVVERGGNVAVQVFHAGIPGDVIEFLKEKATEIGGRVDGELDSLVVLTFPVKVGFPAIESLLAALPEAGVEWEYGNVFDERGEPLAWWEDTT</sequence>
<accession>A0ABZ1G6C7</accession>
<dbReference type="EMBL" id="CP109114">
    <property type="protein sequence ID" value="WSC15345.1"/>
    <property type="molecule type" value="Genomic_DNA"/>
</dbReference>
<keyword evidence="3" id="KW-1185">Reference proteome</keyword>
<proteinExistence type="predicted"/>
<name>A0ABZ1G6C7_9ACTN</name>
<protein>
    <submittedName>
        <fullName evidence="2">DUF4265 domain-containing protein</fullName>
    </submittedName>
</protein>
<organism evidence="2 3">
    <name type="scientific">Streptomyces brevispora</name>
    <dbReference type="NCBI Taxonomy" id="887462"/>
    <lineage>
        <taxon>Bacteria</taxon>
        <taxon>Bacillati</taxon>
        <taxon>Actinomycetota</taxon>
        <taxon>Actinomycetes</taxon>
        <taxon>Kitasatosporales</taxon>
        <taxon>Streptomycetaceae</taxon>
        <taxon>Streptomyces</taxon>
    </lineage>
</organism>
<dbReference type="RefSeq" id="WP_167523390.1">
    <property type="nucleotide sequence ID" value="NZ_CP109114.1"/>
</dbReference>
<evidence type="ECO:0000313" key="3">
    <source>
        <dbReference type="Proteomes" id="UP001330827"/>
    </source>
</evidence>
<dbReference type="InterPro" id="IPR025361">
    <property type="entry name" value="DUF4265"/>
</dbReference>
<gene>
    <name evidence="2" type="ORF">OIE64_22575</name>
</gene>
<evidence type="ECO:0000256" key="1">
    <source>
        <dbReference type="SAM" id="MobiDB-lite"/>
    </source>
</evidence>
<dbReference type="Proteomes" id="UP001330827">
    <property type="component" value="Chromosome"/>
</dbReference>
<reference evidence="2 3" key="1">
    <citation type="submission" date="2022-10" db="EMBL/GenBank/DDBJ databases">
        <title>The complete genomes of actinobacterial strains from the NBC collection.</title>
        <authorList>
            <person name="Joergensen T.S."/>
            <person name="Alvarez Arevalo M."/>
            <person name="Sterndorff E.B."/>
            <person name="Faurdal D."/>
            <person name="Vuksanovic O."/>
            <person name="Mourched A.-S."/>
            <person name="Charusanti P."/>
            <person name="Shaw S."/>
            <person name="Blin K."/>
            <person name="Weber T."/>
        </authorList>
    </citation>
    <scope>NUCLEOTIDE SEQUENCE [LARGE SCALE GENOMIC DNA]</scope>
    <source>
        <strain evidence="2 3">NBC 01769</strain>
    </source>
</reference>